<dbReference type="GO" id="GO:0004553">
    <property type="term" value="F:hydrolase activity, hydrolyzing O-glycosyl compounds"/>
    <property type="evidence" value="ECO:0007669"/>
    <property type="project" value="InterPro"/>
</dbReference>
<evidence type="ECO:0000256" key="1">
    <source>
        <dbReference type="ARBA" id="ARBA00009865"/>
    </source>
</evidence>
<dbReference type="InterPro" id="IPR041542">
    <property type="entry name" value="GH43_C2"/>
</dbReference>
<sequence>MNCFDKALYCLLSSVFLLAQPVHAQHHQQADSKQVWEPDLGNGRYRNPIIHADYSDPDVIRVGKHYYMTASSFNSAPGLPLLQSEDMIHWRIVGHALPNLIPAENFRTPQHGKGVWAPSLRFHDGKFWIFYPDPDFGIYVMTAKEFTGPWSTPHLLVAGKGLIDPTPLWDEDGKAWLLHAWAKSRAGFNNQLTLRAMAPDASKLLDDKGTLVVDGNQLPGYKTLEGPKLYKRNAWYYIFAPAGGVEFGWQSVFRAKNILGPYEEKIVLAQGDSKTNGPHQGAKVTAEDGRDWFYHFQDKRAYGRIVHLQPMQWKDDWPVMGKMHPTTGIGEPVDTWEKPVLESPLTSLANPPSSDDFSSPTLGLQWQWNANWNSDWYSLTANKNHLRLYPQALAASTSTTSSLIDYPAILLQKLPAPAFNASVKLKLNTNINGDRAGLVLYGLHYAWIGLEKHQDHFLLQYRTCRSANLNLRCQEKLVHSKIIKRAEIHLKIALNSAGMAQFYYSEQGEHFTAFDTEFNASPGRWVGAKVGLFHMSTSDVASSTLVDNTNGNQAKSTNRFADFADFRMSPRTNY</sequence>
<dbReference type="Pfam" id="PF04616">
    <property type="entry name" value="Glyco_hydro_43"/>
    <property type="match status" value="1"/>
</dbReference>
<evidence type="ECO:0000256" key="7">
    <source>
        <dbReference type="SAM" id="SignalP"/>
    </source>
</evidence>
<dbReference type="Pfam" id="PF17851">
    <property type="entry name" value="GH43_C2"/>
    <property type="match status" value="1"/>
</dbReference>
<name>A0A941DG98_9BURK</name>
<evidence type="ECO:0000256" key="3">
    <source>
        <dbReference type="ARBA" id="ARBA00023295"/>
    </source>
</evidence>
<dbReference type="AlphaFoldDB" id="A0A941DG98"/>
<dbReference type="PANTHER" id="PTHR42812:SF12">
    <property type="entry name" value="BETA-XYLOSIDASE-RELATED"/>
    <property type="match status" value="1"/>
</dbReference>
<gene>
    <name evidence="9" type="ORF">KDM92_07180</name>
</gene>
<evidence type="ECO:0000256" key="6">
    <source>
        <dbReference type="RuleBase" id="RU361187"/>
    </source>
</evidence>
<accession>A0A941DG98</accession>
<dbReference type="Gene3D" id="2.115.10.20">
    <property type="entry name" value="Glycosyl hydrolase domain, family 43"/>
    <property type="match status" value="1"/>
</dbReference>
<organism evidence="9 10">
    <name type="scientific">Undibacterium baiyunense</name>
    <dbReference type="NCBI Taxonomy" id="2828731"/>
    <lineage>
        <taxon>Bacteria</taxon>
        <taxon>Pseudomonadati</taxon>
        <taxon>Pseudomonadota</taxon>
        <taxon>Betaproteobacteria</taxon>
        <taxon>Burkholderiales</taxon>
        <taxon>Oxalobacteraceae</taxon>
        <taxon>Undibacterium</taxon>
    </lineage>
</organism>
<dbReference type="PANTHER" id="PTHR42812">
    <property type="entry name" value="BETA-XYLOSIDASE"/>
    <property type="match status" value="1"/>
</dbReference>
<dbReference type="InterPro" id="IPR006710">
    <property type="entry name" value="Glyco_hydro_43"/>
</dbReference>
<evidence type="ECO:0000256" key="5">
    <source>
        <dbReference type="PIRSR" id="PIRSR606710-2"/>
    </source>
</evidence>
<keyword evidence="2 6" id="KW-0378">Hydrolase</keyword>
<keyword evidence="3 6" id="KW-0326">Glycosidase</keyword>
<dbReference type="SUPFAM" id="SSF49899">
    <property type="entry name" value="Concanavalin A-like lectins/glucanases"/>
    <property type="match status" value="1"/>
</dbReference>
<protein>
    <submittedName>
        <fullName evidence="9">Glycoside hydrolase 43 family protein</fullName>
    </submittedName>
</protein>
<dbReference type="InterPro" id="IPR051795">
    <property type="entry name" value="Glycosyl_Hydrlase_43"/>
</dbReference>
<dbReference type="EMBL" id="JAGSPM010000003">
    <property type="protein sequence ID" value="MBR7746357.1"/>
    <property type="molecule type" value="Genomic_DNA"/>
</dbReference>
<feature type="signal peptide" evidence="7">
    <location>
        <begin position="1"/>
        <end position="24"/>
    </location>
</feature>
<dbReference type="Proteomes" id="UP000680158">
    <property type="component" value="Unassembled WGS sequence"/>
</dbReference>
<evidence type="ECO:0000256" key="2">
    <source>
        <dbReference type="ARBA" id="ARBA00022801"/>
    </source>
</evidence>
<feature type="site" description="Important for catalytic activity, responsible for pKa modulation of the active site Glu and correct orientation of both the proton donor and substrate" evidence="5">
    <location>
        <position position="164"/>
    </location>
</feature>
<feature type="domain" description="Beta-xylosidase C-terminal Concanavalin A-like" evidence="8">
    <location>
        <begin position="354"/>
        <end position="537"/>
    </location>
</feature>
<evidence type="ECO:0000313" key="9">
    <source>
        <dbReference type="EMBL" id="MBR7746357.1"/>
    </source>
</evidence>
<keyword evidence="10" id="KW-1185">Reference proteome</keyword>
<reference evidence="9 10" key="1">
    <citation type="submission" date="2021-04" db="EMBL/GenBank/DDBJ databases">
        <title>novel species isolated from subtropical streams in China.</title>
        <authorList>
            <person name="Lu H."/>
        </authorList>
    </citation>
    <scope>NUCLEOTIDE SEQUENCE [LARGE SCALE GENOMIC DNA]</scope>
    <source>
        <strain evidence="9 10">BYS107W</strain>
    </source>
</reference>
<feature type="chain" id="PRO_5037298198" evidence="7">
    <location>
        <begin position="25"/>
        <end position="574"/>
    </location>
</feature>
<dbReference type="InterPro" id="IPR023296">
    <property type="entry name" value="Glyco_hydro_beta-prop_sf"/>
</dbReference>
<dbReference type="Gene3D" id="2.60.120.200">
    <property type="match status" value="1"/>
</dbReference>
<proteinExistence type="inferred from homology"/>
<dbReference type="SUPFAM" id="SSF75005">
    <property type="entry name" value="Arabinanase/levansucrase/invertase"/>
    <property type="match status" value="1"/>
</dbReference>
<dbReference type="RefSeq" id="WP_212683697.1">
    <property type="nucleotide sequence ID" value="NZ_JAGSPM010000003.1"/>
</dbReference>
<feature type="active site" description="Proton acceptor" evidence="4">
    <location>
        <position position="56"/>
    </location>
</feature>
<feature type="active site" description="Proton donor" evidence="4">
    <location>
        <position position="225"/>
    </location>
</feature>
<comment type="similarity">
    <text evidence="1 6">Belongs to the glycosyl hydrolase 43 family.</text>
</comment>
<dbReference type="CDD" id="cd09001">
    <property type="entry name" value="GH43_FsAxh1-like"/>
    <property type="match status" value="1"/>
</dbReference>
<evidence type="ECO:0000259" key="8">
    <source>
        <dbReference type="Pfam" id="PF17851"/>
    </source>
</evidence>
<dbReference type="GO" id="GO:0005975">
    <property type="term" value="P:carbohydrate metabolic process"/>
    <property type="evidence" value="ECO:0007669"/>
    <property type="project" value="InterPro"/>
</dbReference>
<evidence type="ECO:0000256" key="4">
    <source>
        <dbReference type="PIRSR" id="PIRSR606710-1"/>
    </source>
</evidence>
<dbReference type="InterPro" id="IPR013320">
    <property type="entry name" value="ConA-like_dom_sf"/>
</dbReference>
<comment type="caution">
    <text evidence="9">The sequence shown here is derived from an EMBL/GenBank/DDBJ whole genome shotgun (WGS) entry which is preliminary data.</text>
</comment>
<keyword evidence="7" id="KW-0732">Signal</keyword>
<evidence type="ECO:0000313" key="10">
    <source>
        <dbReference type="Proteomes" id="UP000680158"/>
    </source>
</evidence>